<name>A0A5N6P896_9ASTR</name>
<dbReference type="SFLD" id="SFLDS00005">
    <property type="entry name" value="Isoprenoid_Synthase_Type_I"/>
    <property type="match status" value="1"/>
</dbReference>
<dbReference type="EMBL" id="SZYD01000006">
    <property type="protein sequence ID" value="KAD5961789.1"/>
    <property type="molecule type" value="Genomic_DNA"/>
</dbReference>
<evidence type="ECO:0000313" key="6">
    <source>
        <dbReference type="Proteomes" id="UP000326396"/>
    </source>
</evidence>
<reference evidence="5 6" key="1">
    <citation type="submission" date="2019-05" db="EMBL/GenBank/DDBJ databases">
        <title>Mikania micrantha, genome provides insights into the molecular mechanism of rapid growth.</title>
        <authorList>
            <person name="Liu B."/>
        </authorList>
    </citation>
    <scope>NUCLEOTIDE SEQUENCE [LARGE SCALE GENOMIC DNA]</scope>
    <source>
        <strain evidence="5">NLD-2019</strain>
        <tissue evidence="5">Leaf</tissue>
    </source>
</reference>
<dbReference type="Proteomes" id="UP000326396">
    <property type="component" value="Linkage Group LG14"/>
</dbReference>
<dbReference type="Pfam" id="PF03936">
    <property type="entry name" value="Terpene_synth_C"/>
    <property type="match status" value="1"/>
</dbReference>
<dbReference type="OrthoDB" id="1936865at2759"/>
<dbReference type="SFLD" id="SFLDG01019">
    <property type="entry name" value="Terpene_Cyclase_Like_1_C_Termi"/>
    <property type="match status" value="1"/>
</dbReference>
<dbReference type="InterPro" id="IPR008930">
    <property type="entry name" value="Terpenoid_cyclase/PrenylTrfase"/>
</dbReference>
<dbReference type="InterPro" id="IPR036965">
    <property type="entry name" value="Terpene_synth_N_sf"/>
</dbReference>
<dbReference type="SUPFAM" id="SSF48239">
    <property type="entry name" value="Terpenoid cyclases/Protein prenyltransferases"/>
    <property type="match status" value="1"/>
</dbReference>
<dbReference type="PANTHER" id="PTHR31225">
    <property type="entry name" value="OS04G0344100 PROTEIN-RELATED"/>
    <property type="match status" value="1"/>
</dbReference>
<comment type="caution">
    <text evidence="5">The sequence shown here is derived from an EMBL/GenBank/DDBJ whole genome shotgun (WGS) entry which is preliminary data.</text>
</comment>
<comment type="cofactor">
    <cofactor evidence="1">
        <name>Mg(2+)</name>
        <dbReference type="ChEBI" id="CHEBI:18420"/>
    </cofactor>
</comment>
<evidence type="ECO:0000256" key="1">
    <source>
        <dbReference type="ARBA" id="ARBA00001946"/>
    </source>
</evidence>
<dbReference type="GO" id="GO:0046246">
    <property type="term" value="P:terpene biosynthetic process"/>
    <property type="evidence" value="ECO:0007669"/>
    <property type="project" value="UniProtKB-ARBA"/>
</dbReference>
<dbReference type="InterPro" id="IPR001906">
    <property type="entry name" value="Terpene_synth_N"/>
</dbReference>
<accession>A0A5N6P896</accession>
<keyword evidence="6" id="KW-1185">Reference proteome</keyword>
<dbReference type="PANTHER" id="PTHR31225:SF227">
    <property type="entry name" value="LYASE"/>
    <property type="match status" value="1"/>
</dbReference>
<evidence type="ECO:0000313" key="5">
    <source>
        <dbReference type="EMBL" id="KAD5961789.1"/>
    </source>
</evidence>
<dbReference type="InterPro" id="IPR050148">
    <property type="entry name" value="Terpene_synthase-like"/>
</dbReference>
<feature type="domain" description="Terpene synthase metal-binding" evidence="4">
    <location>
        <begin position="299"/>
        <end position="530"/>
    </location>
</feature>
<sequence>MASILICSPSLGFSSQSPSTRRRNMSGFQRVSYSRQPTMMVVTTEAPVVRRSAHYPPSEWSYEFLQSLAGNTVGEKYKTTSGNLKEQVRSWIIKETSVENPLSTLQLVDDLQRLGISHHFKDEISNMLKKIYNSYYEAQENWKKMNLNLKALGFRLLRQHGYHIPQEIFEDIKEESGSIKDDIRKDIVGMLNVYEASFYAVDDENIMDETREFTKKCLREELEKNKIGNKSIEMLVHHALELPLLWRLPRFESIWFIEAYKGRSDMIPLLFEFAELDYNILQGIHQEDLKFTSRWWVGLDWDKKLEFARDRMVESFMWSVGANHEPQFSVQRRNVTRLITMVNVVDDVYDVYGTLDELEQFTEVVRRWDVDAIEGLPEYMRICFLGLNNTINEMGYHTLINKGSAVIPYVKKAWIDYCEANLLEARWFNSGYTPTLEEYLNNSRTTVAVPVIVSCAYFLDSNVSIEESLQNVIQWSAVVLRLADDLGTASAEIARGDVPKAVQCYMHESGVSEEKAREYIKSLIIDAYKKITAERMACKSPDLQIFMECASNLGRMGQFTYERGDIFGAPDDLYKNHQISLLFDPKS</sequence>
<dbReference type="Gene3D" id="1.10.600.10">
    <property type="entry name" value="Farnesyl Diphosphate Synthase"/>
    <property type="match status" value="1"/>
</dbReference>
<feature type="domain" description="Terpene synthase N-terminal" evidence="3">
    <location>
        <begin position="60"/>
        <end position="240"/>
    </location>
</feature>
<dbReference type="Pfam" id="PF01397">
    <property type="entry name" value="Terpene_synth"/>
    <property type="match status" value="1"/>
</dbReference>
<organism evidence="5 6">
    <name type="scientific">Mikania micrantha</name>
    <name type="common">bitter vine</name>
    <dbReference type="NCBI Taxonomy" id="192012"/>
    <lineage>
        <taxon>Eukaryota</taxon>
        <taxon>Viridiplantae</taxon>
        <taxon>Streptophyta</taxon>
        <taxon>Embryophyta</taxon>
        <taxon>Tracheophyta</taxon>
        <taxon>Spermatophyta</taxon>
        <taxon>Magnoliopsida</taxon>
        <taxon>eudicotyledons</taxon>
        <taxon>Gunneridae</taxon>
        <taxon>Pentapetalae</taxon>
        <taxon>asterids</taxon>
        <taxon>campanulids</taxon>
        <taxon>Asterales</taxon>
        <taxon>Asteraceae</taxon>
        <taxon>Asteroideae</taxon>
        <taxon>Heliantheae alliance</taxon>
        <taxon>Eupatorieae</taxon>
        <taxon>Mikania</taxon>
    </lineage>
</organism>
<keyword evidence="2" id="KW-0479">Metal-binding</keyword>
<dbReference type="GO" id="GO:0000287">
    <property type="term" value="F:magnesium ion binding"/>
    <property type="evidence" value="ECO:0007669"/>
    <property type="project" value="InterPro"/>
</dbReference>
<dbReference type="InterPro" id="IPR005630">
    <property type="entry name" value="Terpene_synthase_metal-bd"/>
</dbReference>
<dbReference type="CDD" id="cd00684">
    <property type="entry name" value="Terpene_cyclase_plant_C1"/>
    <property type="match status" value="1"/>
</dbReference>
<dbReference type="GO" id="GO:0034005">
    <property type="term" value="F:germacrene-A synthase activity"/>
    <property type="evidence" value="ECO:0007669"/>
    <property type="project" value="UniProtKB-ARBA"/>
</dbReference>
<gene>
    <name evidence="5" type="ORF">E3N88_13262</name>
</gene>
<dbReference type="GO" id="GO:0016102">
    <property type="term" value="P:diterpenoid biosynthetic process"/>
    <property type="evidence" value="ECO:0007669"/>
    <property type="project" value="InterPro"/>
</dbReference>
<dbReference type="SUPFAM" id="SSF48576">
    <property type="entry name" value="Terpenoid synthases"/>
    <property type="match status" value="1"/>
</dbReference>
<evidence type="ECO:0000259" key="3">
    <source>
        <dbReference type="Pfam" id="PF01397"/>
    </source>
</evidence>
<dbReference type="Gene3D" id="1.50.10.130">
    <property type="entry name" value="Terpene synthase, N-terminal domain"/>
    <property type="match status" value="1"/>
</dbReference>
<proteinExistence type="predicted"/>
<dbReference type="InterPro" id="IPR008949">
    <property type="entry name" value="Isoprenoid_synthase_dom_sf"/>
</dbReference>
<evidence type="ECO:0000256" key="2">
    <source>
        <dbReference type="ARBA" id="ARBA00022723"/>
    </source>
</evidence>
<dbReference type="FunFam" id="1.50.10.130:FF:000001">
    <property type="entry name" value="Isoprene synthase, chloroplastic"/>
    <property type="match status" value="1"/>
</dbReference>
<dbReference type="InterPro" id="IPR034741">
    <property type="entry name" value="Terpene_cyclase-like_1_C"/>
</dbReference>
<dbReference type="AlphaFoldDB" id="A0A5N6P896"/>
<protein>
    <submittedName>
        <fullName evidence="5">Uncharacterized protein</fullName>
    </submittedName>
</protein>
<evidence type="ECO:0000259" key="4">
    <source>
        <dbReference type="Pfam" id="PF03936"/>
    </source>
</evidence>
<dbReference type="FunFam" id="1.10.600.10:FF:000007">
    <property type="entry name" value="Isoprene synthase, chloroplastic"/>
    <property type="match status" value="1"/>
</dbReference>
<dbReference type="InterPro" id="IPR044814">
    <property type="entry name" value="Terpene_cyclase_plant_C1"/>
</dbReference>